<sequence>MLKIFSFTLLIISFVLISCAKKDDDSSSSTITYGSSTSGATASGSITIGSDTISGTYATACGASSGFSTFPTDATHASMIIVVTGDDSFTKELNFYTDSTCTASVLSAGWYFNNDNGSIGDLSGSDYKVTYTQENFAILANTTAGETYYEAMFSSCCSMDLTVGTKNVVTTGATQYNLVRVSGNNLYLGDPSTSSYPSTGGEGAYVKQ</sequence>
<proteinExistence type="predicted"/>
<name>A0A382DVS5_9ZZZZ</name>
<dbReference type="PROSITE" id="PS51257">
    <property type="entry name" value="PROKAR_LIPOPROTEIN"/>
    <property type="match status" value="1"/>
</dbReference>
<reference evidence="1" key="1">
    <citation type="submission" date="2018-05" db="EMBL/GenBank/DDBJ databases">
        <authorList>
            <person name="Lanie J.A."/>
            <person name="Ng W.-L."/>
            <person name="Kazmierczak K.M."/>
            <person name="Andrzejewski T.M."/>
            <person name="Davidsen T.M."/>
            <person name="Wayne K.J."/>
            <person name="Tettelin H."/>
            <person name="Glass J.I."/>
            <person name="Rusch D."/>
            <person name="Podicherti R."/>
            <person name="Tsui H.-C.T."/>
            <person name="Winkler M.E."/>
        </authorList>
    </citation>
    <scope>NUCLEOTIDE SEQUENCE</scope>
</reference>
<organism evidence="1">
    <name type="scientific">marine metagenome</name>
    <dbReference type="NCBI Taxonomy" id="408172"/>
    <lineage>
        <taxon>unclassified sequences</taxon>
        <taxon>metagenomes</taxon>
        <taxon>ecological metagenomes</taxon>
    </lineage>
</organism>
<gene>
    <name evidence="1" type="ORF">METZ01_LOCUS194705</name>
</gene>
<accession>A0A382DVS5</accession>
<dbReference type="EMBL" id="UINC01041079">
    <property type="protein sequence ID" value="SVB41851.1"/>
    <property type="molecule type" value="Genomic_DNA"/>
</dbReference>
<dbReference type="AlphaFoldDB" id="A0A382DVS5"/>
<evidence type="ECO:0000313" key="1">
    <source>
        <dbReference type="EMBL" id="SVB41851.1"/>
    </source>
</evidence>
<protein>
    <submittedName>
        <fullName evidence="1">Uncharacterized protein</fullName>
    </submittedName>
</protein>